<protein>
    <recommendedName>
        <fullName evidence="1">Stage 0 sporulation protein A homolog</fullName>
    </recommendedName>
</protein>
<evidence type="ECO:0000256" key="2">
    <source>
        <dbReference type="ARBA" id="ARBA00022553"/>
    </source>
</evidence>
<feature type="modified residue" description="4-aspartylphosphate" evidence="4">
    <location>
        <position position="179"/>
    </location>
</feature>
<dbReference type="AlphaFoldDB" id="A0A2X2YCT0"/>
<dbReference type="InterPro" id="IPR001789">
    <property type="entry name" value="Sig_transdc_resp-reg_receiver"/>
</dbReference>
<dbReference type="PANTHER" id="PTHR44591">
    <property type="entry name" value="STRESS RESPONSE REGULATOR PROTEIN 1"/>
    <property type="match status" value="1"/>
</dbReference>
<dbReference type="SMART" id="SM00448">
    <property type="entry name" value="REC"/>
    <property type="match status" value="2"/>
</dbReference>
<dbReference type="Proteomes" id="UP000250223">
    <property type="component" value="Unassembled WGS sequence"/>
</dbReference>
<dbReference type="PANTHER" id="PTHR44591:SF23">
    <property type="entry name" value="CHEY SUBFAMILY"/>
    <property type="match status" value="1"/>
</dbReference>
<evidence type="ECO:0000256" key="1">
    <source>
        <dbReference type="ARBA" id="ARBA00018672"/>
    </source>
</evidence>
<accession>A0A2X2YCT0</accession>
<proteinExistence type="predicted"/>
<name>A0A2X2YCT0_CLOCO</name>
<evidence type="ECO:0000313" key="7">
    <source>
        <dbReference type="Proteomes" id="UP000250223"/>
    </source>
</evidence>
<comment type="function">
    <text evidence="3">May play the central regulatory role in sporulation. It may be an element of the effector pathway responsible for the activation of sporulation genes in response to nutritional stress. Spo0A may act in concert with spo0H (a sigma factor) to control the expression of some genes that are critical to the sporulation process.</text>
</comment>
<dbReference type="EMBL" id="UAWC01000025">
    <property type="protein sequence ID" value="SQB35719.1"/>
    <property type="molecule type" value="Genomic_DNA"/>
</dbReference>
<evidence type="ECO:0000313" key="6">
    <source>
        <dbReference type="EMBL" id="SQB35719.1"/>
    </source>
</evidence>
<dbReference type="CDD" id="cd00156">
    <property type="entry name" value="REC"/>
    <property type="match status" value="2"/>
</dbReference>
<dbReference type="RefSeq" id="WP_111921717.1">
    <property type="nucleotide sequence ID" value="NZ_JAHLNT010000009.1"/>
</dbReference>
<keyword evidence="2 4" id="KW-0597">Phosphoprotein</keyword>
<evidence type="ECO:0000256" key="3">
    <source>
        <dbReference type="ARBA" id="ARBA00024867"/>
    </source>
</evidence>
<feature type="domain" description="Response regulatory" evidence="5">
    <location>
        <begin position="3"/>
        <end position="118"/>
    </location>
</feature>
<reference evidence="6 7" key="1">
    <citation type="submission" date="2018-06" db="EMBL/GenBank/DDBJ databases">
        <authorList>
            <consortium name="Pathogen Informatics"/>
            <person name="Doyle S."/>
        </authorList>
    </citation>
    <scope>NUCLEOTIDE SEQUENCE [LARGE SCALE GENOMIC DNA]</scope>
    <source>
        <strain evidence="6 7">NCTC13028</strain>
    </source>
</reference>
<gene>
    <name evidence="6" type="primary">cheY_2</name>
    <name evidence="6" type="ORF">NCTC13028_02119</name>
</gene>
<sequence length="259" mass="29891">MYTVLHIEQSEFFYNIVRTMLEEQGYNYINTDSFNEAHYILENNDVDLIITSLLAKGGSIEGFIKDVNSSDKREIPIFVVTGDNIDEKKKNLFNLGISDYILKEDLQDEISKHVEAVLEDDEHMRNLREAKIAIVEDSSLEYVIAKDILKKYGIEKLDFYKTGRELMDSGKKYDIYLVDLVLQNEYGKNVIRQIRRNNIKATIIAITSLDNTKTLSSILNAGADDFILKPLDEGLFIAKLKSNIRIYTLNKKINKYLKE</sequence>
<dbReference type="InterPro" id="IPR050595">
    <property type="entry name" value="Bact_response_regulator"/>
</dbReference>
<comment type="caution">
    <text evidence="4">Lacks conserved residue(s) required for the propagation of feature annotation.</text>
</comment>
<organism evidence="6 7">
    <name type="scientific">Clostridium cochlearium</name>
    <dbReference type="NCBI Taxonomy" id="1494"/>
    <lineage>
        <taxon>Bacteria</taxon>
        <taxon>Bacillati</taxon>
        <taxon>Bacillota</taxon>
        <taxon>Clostridia</taxon>
        <taxon>Eubacteriales</taxon>
        <taxon>Clostridiaceae</taxon>
        <taxon>Clostridium</taxon>
    </lineage>
</organism>
<dbReference type="PROSITE" id="PS50110">
    <property type="entry name" value="RESPONSE_REGULATORY"/>
    <property type="match status" value="2"/>
</dbReference>
<evidence type="ECO:0000256" key="4">
    <source>
        <dbReference type="PROSITE-ProRule" id="PRU00169"/>
    </source>
</evidence>
<dbReference type="GO" id="GO:0000160">
    <property type="term" value="P:phosphorelay signal transduction system"/>
    <property type="evidence" value="ECO:0007669"/>
    <property type="project" value="InterPro"/>
</dbReference>
<evidence type="ECO:0000259" key="5">
    <source>
        <dbReference type="PROSITE" id="PS50110"/>
    </source>
</evidence>
<dbReference type="Gene3D" id="3.40.50.2300">
    <property type="match status" value="2"/>
</dbReference>
<dbReference type="SUPFAM" id="SSF52172">
    <property type="entry name" value="CheY-like"/>
    <property type="match status" value="2"/>
</dbReference>
<dbReference type="Pfam" id="PF00072">
    <property type="entry name" value="Response_reg"/>
    <property type="match status" value="2"/>
</dbReference>
<dbReference type="InterPro" id="IPR011006">
    <property type="entry name" value="CheY-like_superfamily"/>
</dbReference>
<feature type="domain" description="Response regulatory" evidence="5">
    <location>
        <begin position="131"/>
        <end position="244"/>
    </location>
</feature>